<dbReference type="GO" id="GO:0016020">
    <property type="term" value="C:membrane"/>
    <property type="evidence" value="ECO:0007669"/>
    <property type="project" value="UniProtKB-SubCell"/>
</dbReference>
<proteinExistence type="predicted"/>
<dbReference type="OrthoDB" id="2377276at2759"/>
<sequence length="322" mass="34725">MLAAGPSGFYNAPTTKALLLIVGGLSLFASIYQIKTLFHLQLVPHLTVHHQFWRLISSHFAFSTSTELLFGALIIYHLRVIERLFGPSKYVAFLFVSAITCTLLNIAILVTGAAVGLNILPAGPYGIIFAALYQYYTLIPITYEFKVFGVAFTDKVFMYVLAAQLLMSYPPGSLASAASGLLAGAIYRADLAGTRRWRFPPSIMRLASRFLLPIFSSSPAIRSTSTTLEYRTQTRATDRPAQAMREYLDVLSTGGAPQGGTPRPPTEEQIATLQAIFPAVTQDQAVAALNTSANNLDGAVQFLLENSSNATPTASTSATATS</sequence>
<dbReference type="SUPFAM" id="SSF46934">
    <property type="entry name" value="UBA-like"/>
    <property type="match status" value="1"/>
</dbReference>
<dbReference type="GO" id="GO:0043130">
    <property type="term" value="F:ubiquitin binding"/>
    <property type="evidence" value="ECO:0007669"/>
    <property type="project" value="InterPro"/>
</dbReference>
<dbReference type="PANTHER" id="PTHR43066">
    <property type="entry name" value="RHOMBOID-RELATED PROTEIN"/>
    <property type="match status" value="1"/>
</dbReference>
<reference evidence="7" key="1">
    <citation type="submission" date="2021-11" db="EMBL/GenBank/DDBJ databases">
        <authorList>
            <person name="Herlambang A."/>
            <person name="Guo Y."/>
            <person name="Takashima Y."/>
            <person name="Nishizawa T."/>
        </authorList>
    </citation>
    <scope>NUCLEOTIDE SEQUENCE</scope>
    <source>
        <strain evidence="7">E1425</strain>
    </source>
</reference>
<evidence type="ECO:0000256" key="4">
    <source>
        <dbReference type="ARBA" id="ARBA00023136"/>
    </source>
</evidence>
<feature type="transmembrane region" description="Helical" evidence="5">
    <location>
        <begin position="17"/>
        <end position="35"/>
    </location>
</feature>
<comment type="caution">
    <text evidence="7">The sequence shown here is derived from an EMBL/GenBank/DDBJ whole genome shotgun (WGS) entry which is preliminary data.</text>
</comment>
<dbReference type="PROSITE" id="PS51140">
    <property type="entry name" value="CUE"/>
    <property type="match status" value="1"/>
</dbReference>
<dbReference type="InterPro" id="IPR003892">
    <property type="entry name" value="CUE"/>
</dbReference>
<evidence type="ECO:0000313" key="8">
    <source>
        <dbReference type="Proteomes" id="UP000827284"/>
    </source>
</evidence>
<dbReference type="SUPFAM" id="SSF144091">
    <property type="entry name" value="Rhomboid-like"/>
    <property type="match status" value="1"/>
</dbReference>
<feature type="domain" description="CUE" evidence="6">
    <location>
        <begin position="265"/>
        <end position="308"/>
    </location>
</feature>
<feature type="transmembrane region" description="Helical" evidence="5">
    <location>
        <begin position="172"/>
        <end position="189"/>
    </location>
</feature>
<dbReference type="Gene3D" id="1.20.1540.10">
    <property type="entry name" value="Rhomboid-like"/>
    <property type="match status" value="1"/>
</dbReference>
<evidence type="ECO:0000256" key="1">
    <source>
        <dbReference type="ARBA" id="ARBA00004141"/>
    </source>
</evidence>
<accession>A0A9P3H3K2</accession>
<dbReference type="GO" id="GO:0004252">
    <property type="term" value="F:serine-type endopeptidase activity"/>
    <property type="evidence" value="ECO:0007669"/>
    <property type="project" value="TreeGrafter"/>
</dbReference>
<evidence type="ECO:0000259" key="6">
    <source>
        <dbReference type="PROSITE" id="PS51140"/>
    </source>
</evidence>
<evidence type="ECO:0000256" key="2">
    <source>
        <dbReference type="ARBA" id="ARBA00022692"/>
    </source>
</evidence>
<dbReference type="EMBL" id="BQFW01000002">
    <property type="protein sequence ID" value="GJJ69451.1"/>
    <property type="molecule type" value="Genomic_DNA"/>
</dbReference>
<keyword evidence="8" id="KW-1185">Reference proteome</keyword>
<evidence type="ECO:0000313" key="7">
    <source>
        <dbReference type="EMBL" id="GJJ69451.1"/>
    </source>
</evidence>
<reference evidence="7" key="2">
    <citation type="journal article" date="2022" name="Microbiol. Resour. Announc.">
        <title>Whole-Genome Sequence of Entomortierella parvispora E1425, a Mucoromycotan Fungus Associated with Burkholderiaceae-Related Endosymbiotic Bacteria.</title>
        <authorList>
            <person name="Herlambang A."/>
            <person name="Guo Y."/>
            <person name="Takashima Y."/>
            <person name="Narisawa K."/>
            <person name="Ohta H."/>
            <person name="Nishizawa T."/>
        </authorList>
    </citation>
    <scope>NUCLEOTIDE SEQUENCE</scope>
    <source>
        <strain evidence="7">E1425</strain>
    </source>
</reference>
<feature type="transmembrane region" description="Helical" evidence="5">
    <location>
        <begin position="90"/>
        <end position="109"/>
    </location>
</feature>
<dbReference type="InterPro" id="IPR035952">
    <property type="entry name" value="Rhomboid-like_sf"/>
</dbReference>
<gene>
    <name evidence="7" type="ORF">EMPS_01797</name>
</gene>
<dbReference type="AlphaFoldDB" id="A0A9P3H3K2"/>
<evidence type="ECO:0000256" key="5">
    <source>
        <dbReference type="SAM" id="Phobius"/>
    </source>
</evidence>
<evidence type="ECO:0000256" key="3">
    <source>
        <dbReference type="ARBA" id="ARBA00022989"/>
    </source>
</evidence>
<feature type="transmembrane region" description="Helical" evidence="5">
    <location>
        <begin position="55"/>
        <end position="78"/>
    </location>
</feature>
<organism evidence="7 8">
    <name type="scientific">Entomortierella parvispora</name>
    <dbReference type="NCBI Taxonomy" id="205924"/>
    <lineage>
        <taxon>Eukaryota</taxon>
        <taxon>Fungi</taxon>
        <taxon>Fungi incertae sedis</taxon>
        <taxon>Mucoromycota</taxon>
        <taxon>Mortierellomycotina</taxon>
        <taxon>Mortierellomycetes</taxon>
        <taxon>Mortierellales</taxon>
        <taxon>Mortierellaceae</taxon>
        <taxon>Entomortierella</taxon>
    </lineage>
</organism>
<keyword evidence="4 5" id="KW-0472">Membrane</keyword>
<dbReference type="PANTHER" id="PTHR43066:SF21">
    <property type="entry name" value="UBIQUITIN-ASSOCIATED DOMAIN-CONTAINING PROTEIN 2"/>
    <property type="match status" value="1"/>
</dbReference>
<dbReference type="InterPro" id="IPR009060">
    <property type="entry name" value="UBA-like_sf"/>
</dbReference>
<protein>
    <recommendedName>
        <fullName evidence="6">CUE domain-containing protein</fullName>
    </recommendedName>
</protein>
<dbReference type="Proteomes" id="UP000827284">
    <property type="component" value="Unassembled WGS sequence"/>
</dbReference>
<comment type="subcellular location">
    <subcellularLocation>
        <location evidence="1">Membrane</location>
        <topology evidence="1">Multi-pass membrane protein</topology>
    </subcellularLocation>
</comment>
<keyword evidence="3 5" id="KW-1133">Transmembrane helix</keyword>
<name>A0A9P3H3K2_9FUNG</name>
<dbReference type="Pfam" id="PF02845">
    <property type="entry name" value="CUE"/>
    <property type="match status" value="1"/>
</dbReference>
<keyword evidence="2 5" id="KW-0812">Transmembrane</keyword>